<gene>
    <name evidence="10" type="ORF">WMO26_02565</name>
</gene>
<feature type="transmembrane region" description="Helical" evidence="8">
    <location>
        <begin position="12"/>
        <end position="37"/>
    </location>
</feature>
<proteinExistence type="predicted"/>
<evidence type="ECO:0000313" key="10">
    <source>
        <dbReference type="EMBL" id="MEQ2439705.1"/>
    </source>
</evidence>
<feature type="transmembrane region" description="Helical" evidence="8">
    <location>
        <begin position="352"/>
        <end position="369"/>
    </location>
</feature>
<evidence type="ECO:0000256" key="7">
    <source>
        <dbReference type="ARBA" id="ARBA00023136"/>
    </source>
</evidence>
<dbReference type="PANTHER" id="PTHR33908">
    <property type="entry name" value="MANNOSYLTRANSFERASE YKCB-RELATED"/>
    <property type="match status" value="1"/>
</dbReference>
<comment type="caution">
    <text evidence="10">The sequence shown here is derived from an EMBL/GenBank/DDBJ whole genome shotgun (WGS) entry which is preliminary data.</text>
</comment>
<dbReference type="InterPro" id="IPR038731">
    <property type="entry name" value="RgtA/B/C-like"/>
</dbReference>
<evidence type="ECO:0000256" key="5">
    <source>
        <dbReference type="ARBA" id="ARBA00022692"/>
    </source>
</evidence>
<evidence type="ECO:0000256" key="4">
    <source>
        <dbReference type="ARBA" id="ARBA00022679"/>
    </source>
</evidence>
<evidence type="ECO:0000256" key="6">
    <source>
        <dbReference type="ARBA" id="ARBA00022989"/>
    </source>
</evidence>
<feature type="transmembrane region" description="Helical" evidence="8">
    <location>
        <begin position="299"/>
        <end position="321"/>
    </location>
</feature>
<dbReference type="PANTHER" id="PTHR33908:SF11">
    <property type="entry name" value="MEMBRANE PROTEIN"/>
    <property type="match status" value="1"/>
</dbReference>
<dbReference type="RefSeq" id="WP_349217967.1">
    <property type="nucleotide sequence ID" value="NZ_JBBMFD010000002.1"/>
</dbReference>
<keyword evidence="11" id="KW-1185">Reference proteome</keyword>
<feature type="transmembrane region" description="Helical" evidence="8">
    <location>
        <begin position="77"/>
        <end position="103"/>
    </location>
</feature>
<evidence type="ECO:0000256" key="2">
    <source>
        <dbReference type="ARBA" id="ARBA00022475"/>
    </source>
</evidence>
<feature type="domain" description="Glycosyltransferase RgtA/B/C/D-like" evidence="9">
    <location>
        <begin position="62"/>
        <end position="219"/>
    </location>
</feature>
<keyword evidence="3 10" id="KW-0328">Glycosyltransferase</keyword>
<feature type="transmembrane region" description="Helical" evidence="8">
    <location>
        <begin position="262"/>
        <end position="287"/>
    </location>
</feature>
<feature type="transmembrane region" description="Helical" evidence="8">
    <location>
        <begin position="162"/>
        <end position="192"/>
    </location>
</feature>
<keyword evidence="5 8" id="KW-0812">Transmembrane</keyword>
<reference evidence="10 11" key="1">
    <citation type="submission" date="2024-03" db="EMBL/GenBank/DDBJ databases">
        <title>Human intestinal bacterial collection.</title>
        <authorList>
            <person name="Pauvert C."/>
            <person name="Hitch T.C.A."/>
            <person name="Clavel T."/>
        </authorList>
    </citation>
    <scope>NUCLEOTIDE SEQUENCE [LARGE SCALE GENOMIC DNA]</scope>
    <source>
        <strain evidence="10 11">CLA-JM-H44</strain>
    </source>
</reference>
<comment type="subcellular location">
    <subcellularLocation>
        <location evidence="1">Cell membrane</location>
        <topology evidence="1">Multi-pass membrane protein</topology>
    </subcellularLocation>
</comment>
<dbReference type="Pfam" id="PF13231">
    <property type="entry name" value="PMT_2"/>
    <property type="match status" value="1"/>
</dbReference>
<dbReference type="Proteomes" id="UP001489509">
    <property type="component" value="Unassembled WGS sequence"/>
</dbReference>
<evidence type="ECO:0000256" key="1">
    <source>
        <dbReference type="ARBA" id="ARBA00004651"/>
    </source>
</evidence>
<evidence type="ECO:0000259" key="9">
    <source>
        <dbReference type="Pfam" id="PF13231"/>
    </source>
</evidence>
<dbReference type="InterPro" id="IPR050297">
    <property type="entry name" value="LipidA_mod_glycosyltrf_83"/>
</dbReference>
<evidence type="ECO:0000256" key="3">
    <source>
        <dbReference type="ARBA" id="ARBA00022676"/>
    </source>
</evidence>
<keyword evidence="7 8" id="KW-0472">Membrane</keyword>
<sequence length="498" mass="55925">MSQNRLCKRYSNVIFTAAILLSVGVMVSLCFNNSVWFDEAYSTFMARQSYWGIIEQNLTDVHPPLYYFVLKLVTSVFGYNLLVMKLVSVAGVTATMVLGATLVRRRFGDRAGLLFILLLLCGPCMLSECAAMVRMYSWAMFFVTASGLLAYEIYEAPTKAKWIFFVLASVAGMYTHTYALIAIGFVYLFLLIAMIRNRKGRLRGWILCAAATFVLYAPWFFVLLRQVGMVSGNYWIAPLSLSSFAEYAKFLFLPGKLSGNPAAVKVLAIAAMAGLALAAVLFAVWCVRGAFWKKRKRDWAALLALGVFLLPAVLGIGFSLAVRPVFIARYLLPGIGLFWLFFAIEASRLKKGWLAAFLCCVLLSGGLSYNQTFQEEYFTKTDEAVSYLKEEVGEEDVFLTNLLQLGEQGGPLAYYFPEQESWCYQNGEFFKHYTNGGGTDVVVSEDQVEGVNGTFWYLCDPKKEPETAWFTDRGYTVTKEKSTGIDLYSFDVYRIVKE</sequence>
<protein>
    <submittedName>
        <fullName evidence="10">Glycosyltransferase family 39 protein</fullName>
        <ecNumber evidence="10">2.4.-.-</ecNumber>
    </submittedName>
</protein>
<dbReference type="GO" id="GO:0016757">
    <property type="term" value="F:glycosyltransferase activity"/>
    <property type="evidence" value="ECO:0007669"/>
    <property type="project" value="UniProtKB-KW"/>
</dbReference>
<keyword evidence="6 8" id="KW-1133">Transmembrane helix</keyword>
<feature type="transmembrane region" description="Helical" evidence="8">
    <location>
        <begin position="327"/>
        <end position="345"/>
    </location>
</feature>
<feature type="transmembrane region" description="Helical" evidence="8">
    <location>
        <begin position="204"/>
        <end position="224"/>
    </location>
</feature>
<dbReference type="EMBL" id="JBBMFD010000002">
    <property type="protein sequence ID" value="MEQ2439705.1"/>
    <property type="molecule type" value="Genomic_DNA"/>
</dbReference>
<accession>A0ABV1DXD8</accession>
<name>A0ABV1DXD8_9FIRM</name>
<organism evidence="10 11">
    <name type="scientific">Solibaculum intestinale</name>
    <dbReference type="NCBI Taxonomy" id="3133165"/>
    <lineage>
        <taxon>Bacteria</taxon>
        <taxon>Bacillati</taxon>
        <taxon>Bacillota</taxon>
        <taxon>Clostridia</taxon>
        <taxon>Eubacteriales</taxon>
        <taxon>Oscillospiraceae</taxon>
        <taxon>Solibaculum</taxon>
    </lineage>
</organism>
<dbReference type="EC" id="2.4.-.-" evidence="10"/>
<keyword evidence="4 10" id="KW-0808">Transferase</keyword>
<evidence type="ECO:0000256" key="8">
    <source>
        <dbReference type="SAM" id="Phobius"/>
    </source>
</evidence>
<feature type="transmembrane region" description="Helical" evidence="8">
    <location>
        <begin position="115"/>
        <end position="142"/>
    </location>
</feature>
<keyword evidence="2" id="KW-1003">Cell membrane</keyword>
<evidence type="ECO:0000313" key="11">
    <source>
        <dbReference type="Proteomes" id="UP001489509"/>
    </source>
</evidence>